<keyword evidence="1" id="KW-0812">Transmembrane</keyword>
<sequence>MTNNINWLLNIISVIIGALISSLTSWFEKKYENNLEAKIRSKEDQRQWLRNLLNLVNNIDYSLYKLRVLYFENNYYNTNKDINKISIADSIVDLSLYFKKLQYKLNSLKFEFINKGYFSEKSDLDISDEINIPFYVDPSRENYSEVKEKENKKLNSEKKNEEILKILKIKNNNNGKEKILIDLINLIYMNLMSYSEKKDSKNSKYMDSVTSRRNMRTIDHYMEELKNGIELYVYVDLNKLKTSNY</sequence>
<evidence type="ECO:0000313" key="2">
    <source>
        <dbReference type="EMBL" id="AWM75429.1"/>
    </source>
</evidence>
<keyword evidence="1" id="KW-0472">Membrane</keyword>
<evidence type="ECO:0000256" key="1">
    <source>
        <dbReference type="SAM" id="Phobius"/>
    </source>
</evidence>
<keyword evidence="3" id="KW-1185">Reference proteome</keyword>
<reference evidence="2 3" key="1">
    <citation type="submission" date="2018-05" db="EMBL/GenBank/DDBJ databases">
        <title>Reference genomes for bee gut microbiota database.</title>
        <authorList>
            <person name="Ellegaard K.M."/>
        </authorList>
    </citation>
    <scope>NUCLEOTIDE SEQUENCE [LARGE SCALE GENOMIC DNA]</scope>
    <source>
        <strain evidence="2 3">ESL0186</strain>
    </source>
</reference>
<proteinExistence type="predicted"/>
<name>A0ABM6W0N3_9LACO</name>
<dbReference type="EMBL" id="CP029477">
    <property type="protein sequence ID" value="AWM75429.1"/>
    <property type="molecule type" value="Genomic_DNA"/>
</dbReference>
<accession>A0ABM6W0N3</accession>
<dbReference type="Proteomes" id="UP000246036">
    <property type="component" value="Chromosome"/>
</dbReference>
<dbReference type="RefSeq" id="WP_109586372.1">
    <property type="nucleotide sequence ID" value="NZ_CP029477.1"/>
</dbReference>
<evidence type="ECO:0000313" key="3">
    <source>
        <dbReference type="Proteomes" id="UP000246036"/>
    </source>
</evidence>
<organism evidence="2 3">
    <name type="scientific">Lactobacillus kullabergensis</name>
    <dbReference type="NCBI Taxonomy" id="1218493"/>
    <lineage>
        <taxon>Bacteria</taxon>
        <taxon>Bacillati</taxon>
        <taxon>Bacillota</taxon>
        <taxon>Bacilli</taxon>
        <taxon>Lactobacillales</taxon>
        <taxon>Lactobacillaceae</taxon>
        <taxon>Lactobacillus</taxon>
    </lineage>
</organism>
<protein>
    <submittedName>
        <fullName evidence="2">Uncharacterized protein</fullName>
    </submittedName>
</protein>
<feature type="transmembrane region" description="Helical" evidence="1">
    <location>
        <begin position="7"/>
        <end position="27"/>
    </location>
</feature>
<keyword evidence="1" id="KW-1133">Transmembrane helix</keyword>
<gene>
    <name evidence="2" type="ORF">DKL58_05325</name>
</gene>